<dbReference type="RefSeq" id="XP_008604785.1">
    <property type="nucleotide sequence ID" value="XM_008606563.1"/>
</dbReference>
<dbReference type="SMART" id="SM00248">
    <property type="entry name" value="ANK"/>
    <property type="match status" value="8"/>
</dbReference>
<dbReference type="GeneID" id="19941781"/>
<feature type="transmembrane region" description="Helical" evidence="4">
    <location>
        <begin position="36"/>
        <end position="57"/>
    </location>
</feature>
<dbReference type="InterPro" id="IPR036770">
    <property type="entry name" value="Ankyrin_rpt-contain_sf"/>
</dbReference>
<evidence type="ECO:0000313" key="5">
    <source>
        <dbReference type="EMBL" id="EQC42216.1"/>
    </source>
</evidence>
<dbReference type="OrthoDB" id="539213at2759"/>
<dbReference type="Proteomes" id="UP000030762">
    <property type="component" value="Unassembled WGS sequence"/>
</dbReference>
<dbReference type="Pfam" id="PF00023">
    <property type="entry name" value="Ank"/>
    <property type="match status" value="1"/>
</dbReference>
<dbReference type="SUPFAM" id="SSF48403">
    <property type="entry name" value="Ankyrin repeat"/>
    <property type="match status" value="1"/>
</dbReference>
<dbReference type="InterPro" id="IPR002110">
    <property type="entry name" value="Ankyrin_rpt"/>
</dbReference>
<feature type="transmembrane region" description="Helical" evidence="4">
    <location>
        <begin position="128"/>
        <end position="147"/>
    </location>
</feature>
<dbReference type="PROSITE" id="PS50088">
    <property type="entry name" value="ANK_REPEAT"/>
    <property type="match status" value="4"/>
</dbReference>
<dbReference type="OMA" id="HQDRPDL"/>
<dbReference type="VEuPathDB" id="FungiDB:SDRG_01054"/>
<organism evidence="5 6">
    <name type="scientific">Saprolegnia diclina (strain VS20)</name>
    <dbReference type="NCBI Taxonomy" id="1156394"/>
    <lineage>
        <taxon>Eukaryota</taxon>
        <taxon>Sar</taxon>
        <taxon>Stramenopiles</taxon>
        <taxon>Oomycota</taxon>
        <taxon>Saprolegniomycetes</taxon>
        <taxon>Saprolegniales</taxon>
        <taxon>Saprolegniaceae</taxon>
        <taxon>Saprolegnia</taxon>
    </lineage>
</organism>
<accession>T0R5K0</accession>
<keyword evidence="1" id="KW-0677">Repeat</keyword>
<dbReference type="eggNOG" id="KOG0504">
    <property type="taxonomic scope" value="Eukaryota"/>
</dbReference>
<keyword evidence="4" id="KW-1133">Transmembrane helix</keyword>
<dbReference type="PROSITE" id="PS50297">
    <property type="entry name" value="ANK_REP_REGION"/>
    <property type="match status" value="4"/>
</dbReference>
<evidence type="ECO:0000313" key="6">
    <source>
        <dbReference type="Proteomes" id="UP000030762"/>
    </source>
</evidence>
<dbReference type="Gene3D" id="1.25.40.20">
    <property type="entry name" value="Ankyrin repeat-containing domain"/>
    <property type="match status" value="2"/>
</dbReference>
<feature type="repeat" description="ANK" evidence="3">
    <location>
        <begin position="92"/>
        <end position="124"/>
    </location>
</feature>
<dbReference type="STRING" id="1156394.T0R5K0"/>
<dbReference type="InParanoid" id="T0R5K0"/>
<dbReference type="AlphaFoldDB" id="T0R5K0"/>
<dbReference type="PANTHER" id="PTHR24198">
    <property type="entry name" value="ANKYRIN REPEAT AND PROTEIN KINASE DOMAIN-CONTAINING PROTEIN"/>
    <property type="match status" value="1"/>
</dbReference>
<sequence>MLMTQRRLAQLGRRALGWRAASTHAATQRTSSYLRLVTQTAVVTAAAVSAITAAGLFTPEPSPLTTAAANGDVAEVATLLAAGVSPNATTGRGGAPLLAAVKRGSEDCVRVLLDAGADPHATHDGVSMTMLAMLLGHVPIVALLVAADPSVMTQTSRSSAANMTPFELAVHQDRPDLVSLFLGAGADANTSIRNSIPILVYAASRGVQPSVLALLIDAGANVDAVALPSGRSALYCAARNNNEALVDVLLAADATVDMCSSDGDTSLAIAAWYGHNGVVTRLIAASADVNHCCTAGISPLYDAALRRHPDVVATLLEAGADVHKCTQAGESVLSAAVTSGHAGVLALVQDALQR</sequence>
<keyword evidence="4" id="KW-0812">Transmembrane</keyword>
<evidence type="ECO:0000256" key="1">
    <source>
        <dbReference type="ARBA" id="ARBA00022737"/>
    </source>
</evidence>
<feature type="repeat" description="ANK" evidence="3">
    <location>
        <begin position="262"/>
        <end position="290"/>
    </location>
</feature>
<feature type="repeat" description="ANK" evidence="3">
    <location>
        <begin position="295"/>
        <end position="327"/>
    </location>
</feature>
<name>T0R5K0_SAPDV</name>
<evidence type="ECO:0000256" key="2">
    <source>
        <dbReference type="ARBA" id="ARBA00023043"/>
    </source>
</evidence>
<keyword evidence="4" id="KW-0472">Membrane</keyword>
<keyword evidence="6" id="KW-1185">Reference proteome</keyword>
<protein>
    <submittedName>
        <fullName evidence="5">Uncharacterized protein</fullName>
    </submittedName>
</protein>
<evidence type="ECO:0000256" key="3">
    <source>
        <dbReference type="PROSITE-ProRule" id="PRU00023"/>
    </source>
</evidence>
<proteinExistence type="predicted"/>
<keyword evidence="2 3" id="KW-0040">ANK repeat</keyword>
<dbReference type="EMBL" id="JH767133">
    <property type="protein sequence ID" value="EQC42216.1"/>
    <property type="molecule type" value="Genomic_DNA"/>
</dbReference>
<reference evidence="5 6" key="1">
    <citation type="submission" date="2012-04" db="EMBL/GenBank/DDBJ databases">
        <title>The Genome Sequence of Saprolegnia declina VS20.</title>
        <authorList>
            <consortium name="The Broad Institute Genome Sequencing Platform"/>
            <person name="Russ C."/>
            <person name="Nusbaum C."/>
            <person name="Tyler B."/>
            <person name="van West P."/>
            <person name="Dieguez-Uribeondo J."/>
            <person name="de Bruijn I."/>
            <person name="Tripathy S."/>
            <person name="Jiang R."/>
            <person name="Young S.K."/>
            <person name="Zeng Q."/>
            <person name="Gargeya S."/>
            <person name="Fitzgerald M."/>
            <person name="Haas B."/>
            <person name="Abouelleil A."/>
            <person name="Alvarado L."/>
            <person name="Arachchi H.M."/>
            <person name="Berlin A."/>
            <person name="Chapman S.B."/>
            <person name="Goldberg J."/>
            <person name="Griggs A."/>
            <person name="Gujja S."/>
            <person name="Hansen M."/>
            <person name="Howarth C."/>
            <person name="Imamovic A."/>
            <person name="Larimer J."/>
            <person name="McCowen C."/>
            <person name="Montmayeur A."/>
            <person name="Murphy C."/>
            <person name="Neiman D."/>
            <person name="Pearson M."/>
            <person name="Priest M."/>
            <person name="Roberts A."/>
            <person name="Saif S."/>
            <person name="Shea T."/>
            <person name="Sisk P."/>
            <person name="Sykes S."/>
            <person name="Wortman J."/>
            <person name="Nusbaum C."/>
            <person name="Birren B."/>
        </authorList>
    </citation>
    <scope>NUCLEOTIDE SEQUENCE [LARGE SCALE GENOMIC DNA]</scope>
    <source>
        <strain evidence="5 6">VS20</strain>
    </source>
</reference>
<dbReference type="PANTHER" id="PTHR24198:SF165">
    <property type="entry name" value="ANKYRIN REPEAT-CONTAINING PROTEIN-RELATED"/>
    <property type="match status" value="1"/>
</dbReference>
<evidence type="ECO:0000256" key="4">
    <source>
        <dbReference type="SAM" id="Phobius"/>
    </source>
</evidence>
<gene>
    <name evidence="5" type="ORF">SDRG_01054</name>
</gene>
<feature type="repeat" description="ANK" evidence="3">
    <location>
        <begin position="229"/>
        <end position="261"/>
    </location>
</feature>
<dbReference type="Pfam" id="PF12796">
    <property type="entry name" value="Ank_2"/>
    <property type="match status" value="2"/>
</dbReference>